<protein>
    <submittedName>
        <fullName evidence="1">Uncharacterized protein</fullName>
    </submittedName>
</protein>
<sequence>GYPCRLEDLALHISQPNLAHHVQRFLYQELHLEDERLVADVPLSECPPFNGPVSVFHSAEATYYALSDLSGIGGTYQERIQANPSWRKG</sequence>
<evidence type="ECO:0000313" key="1">
    <source>
        <dbReference type="EMBL" id="KDQ57676.1"/>
    </source>
</evidence>
<dbReference type="OrthoDB" id="3187773at2759"/>
<name>A0A067Q503_9AGAM</name>
<gene>
    <name evidence="1" type="ORF">JAAARDRAFT_116131</name>
</gene>
<dbReference type="Proteomes" id="UP000027265">
    <property type="component" value="Unassembled WGS sequence"/>
</dbReference>
<proteinExistence type="predicted"/>
<feature type="non-terminal residue" evidence="1">
    <location>
        <position position="89"/>
    </location>
</feature>
<accession>A0A067Q503</accession>
<reference evidence="2" key="1">
    <citation type="journal article" date="2014" name="Proc. Natl. Acad. Sci. U.S.A.">
        <title>Extensive sampling of basidiomycete genomes demonstrates inadequacy of the white-rot/brown-rot paradigm for wood decay fungi.</title>
        <authorList>
            <person name="Riley R."/>
            <person name="Salamov A.A."/>
            <person name="Brown D.W."/>
            <person name="Nagy L.G."/>
            <person name="Floudas D."/>
            <person name="Held B.W."/>
            <person name="Levasseur A."/>
            <person name="Lombard V."/>
            <person name="Morin E."/>
            <person name="Otillar R."/>
            <person name="Lindquist E.A."/>
            <person name="Sun H."/>
            <person name="LaButti K.M."/>
            <person name="Schmutz J."/>
            <person name="Jabbour D."/>
            <person name="Luo H."/>
            <person name="Baker S.E."/>
            <person name="Pisabarro A.G."/>
            <person name="Walton J.D."/>
            <person name="Blanchette R.A."/>
            <person name="Henrissat B."/>
            <person name="Martin F."/>
            <person name="Cullen D."/>
            <person name="Hibbett D.S."/>
            <person name="Grigoriev I.V."/>
        </authorList>
    </citation>
    <scope>NUCLEOTIDE SEQUENCE [LARGE SCALE GENOMIC DNA]</scope>
    <source>
        <strain evidence="2">MUCL 33604</strain>
    </source>
</reference>
<dbReference type="HOGENOM" id="CLU_006344_15_2_1"/>
<feature type="non-terminal residue" evidence="1">
    <location>
        <position position="1"/>
    </location>
</feature>
<dbReference type="EMBL" id="KL197719">
    <property type="protein sequence ID" value="KDQ57676.1"/>
    <property type="molecule type" value="Genomic_DNA"/>
</dbReference>
<dbReference type="InParanoid" id="A0A067Q503"/>
<keyword evidence="2" id="KW-1185">Reference proteome</keyword>
<organism evidence="1 2">
    <name type="scientific">Jaapia argillacea MUCL 33604</name>
    <dbReference type="NCBI Taxonomy" id="933084"/>
    <lineage>
        <taxon>Eukaryota</taxon>
        <taxon>Fungi</taxon>
        <taxon>Dikarya</taxon>
        <taxon>Basidiomycota</taxon>
        <taxon>Agaricomycotina</taxon>
        <taxon>Agaricomycetes</taxon>
        <taxon>Agaricomycetidae</taxon>
        <taxon>Jaapiales</taxon>
        <taxon>Jaapiaceae</taxon>
        <taxon>Jaapia</taxon>
    </lineage>
</organism>
<evidence type="ECO:0000313" key="2">
    <source>
        <dbReference type="Proteomes" id="UP000027265"/>
    </source>
</evidence>
<dbReference type="AlphaFoldDB" id="A0A067Q503"/>